<reference evidence="3" key="1">
    <citation type="submission" date="2025-08" db="UniProtKB">
        <authorList>
            <consortium name="RefSeq"/>
        </authorList>
    </citation>
    <scope>IDENTIFICATION</scope>
    <source>
        <strain evidence="3">OHB3-1</strain>
    </source>
</reference>
<keyword evidence="1" id="KW-1133">Transmembrane helix</keyword>
<dbReference type="Proteomes" id="UP000504603">
    <property type="component" value="Unplaced"/>
</dbReference>
<gene>
    <name evidence="3" type="primary">LOC111015032</name>
</gene>
<dbReference type="OrthoDB" id="783284at2759"/>
<accession>A0A6J1CV15</accession>
<organism evidence="2 3">
    <name type="scientific">Momordica charantia</name>
    <name type="common">Bitter gourd</name>
    <name type="synonym">Balsam pear</name>
    <dbReference type="NCBI Taxonomy" id="3673"/>
    <lineage>
        <taxon>Eukaryota</taxon>
        <taxon>Viridiplantae</taxon>
        <taxon>Streptophyta</taxon>
        <taxon>Embryophyta</taxon>
        <taxon>Tracheophyta</taxon>
        <taxon>Spermatophyta</taxon>
        <taxon>Magnoliopsida</taxon>
        <taxon>eudicotyledons</taxon>
        <taxon>Gunneridae</taxon>
        <taxon>Pentapetalae</taxon>
        <taxon>rosids</taxon>
        <taxon>fabids</taxon>
        <taxon>Cucurbitales</taxon>
        <taxon>Cucurbitaceae</taxon>
        <taxon>Momordiceae</taxon>
        <taxon>Momordica</taxon>
    </lineage>
</organism>
<evidence type="ECO:0000313" key="2">
    <source>
        <dbReference type="Proteomes" id="UP000504603"/>
    </source>
</evidence>
<evidence type="ECO:0000256" key="1">
    <source>
        <dbReference type="SAM" id="Phobius"/>
    </source>
</evidence>
<keyword evidence="2" id="KW-1185">Reference proteome</keyword>
<dbReference type="GeneID" id="111015032"/>
<evidence type="ECO:0000313" key="3">
    <source>
        <dbReference type="RefSeq" id="XP_022145635.1"/>
    </source>
</evidence>
<sequence length="121" mass="12984">MASIFAAPPSQLNLCSRRSSSNRRALLPSIVGVKLHSSGFPVPSFRFRHTKGLELSQRSFSITASNSSDGNSIKEEATGDAQGPPFLTILAGFFVFSLIIWMISSAFTSLIGLVVKLIPAK</sequence>
<keyword evidence="1" id="KW-0812">Transmembrane</keyword>
<dbReference type="RefSeq" id="XP_022145635.1">
    <property type="nucleotide sequence ID" value="XM_022289943.1"/>
</dbReference>
<name>A0A6J1CV15_MOMCH</name>
<feature type="transmembrane region" description="Helical" evidence="1">
    <location>
        <begin position="89"/>
        <end position="115"/>
    </location>
</feature>
<proteinExistence type="predicted"/>
<dbReference type="KEGG" id="mcha:111015032"/>
<protein>
    <submittedName>
        <fullName evidence="3">Uncharacterized protein LOC111015032</fullName>
    </submittedName>
</protein>
<dbReference type="AlphaFoldDB" id="A0A6J1CV15"/>
<keyword evidence="1" id="KW-0472">Membrane</keyword>